<dbReference type="Proteomes" id="UP000660262">
    <property type="component" value="Unassembled WGS sequence"/>
</dbReference>
<organism evidence="5 6">
    <name type="scientific">Pycnococcus provasolii</name>
    <dbReference type="NCBI Taxonomy" id="41880"/>
    <lineage>
        <taxon>Eukaryota</taxon>
        <taxon>Viridiplantae</taxon>
        <taxon>Chlorophyta</taxon>
        <taxon>Pseudoscourfieldiophyceae</taxon>
        <taxon>Pseudoscourfieldiales</taxon>
        <taxon>Pycnococcaceae</taxon>
        <taxon>Pycnococcus</taxon>
    </lineage>
</organism>
<dbReference type="Pfam" id="PF01494">
    <property type="entry name" value="FAD_binding_3"/>
    <property type="match status" value="2"/>
</dbReference>
<evidence type="ECO:0000313" key="5">
    <source>
        <dbReference type="EMBL" id="GHP03803.1"/>
    </source>
</evidence>
<keyword evidence="2" id="KW-0503">Monooxygenase</keyword>
<evidence type="ECO:0000256" key="2">
    <source>
        <dbReference type="ARBA" id="ARBA00023033"/>
    </source>
</evidence>
<sequence length="537" mass="58376">MSSSTSASGILYDDADADVDVVDVVIAGAGVAGLACALRILQRQPDTKLAILEKRRNESELCADVGGGYGVTEKVVSIFDRLGLADEARKKFGVLGDVRFIDPIVKKRAGIVRVLNLHGGVTATRGAMQELLTDALRERTQQSNSHGNGTSIIRYDERVVDVKQDKDGVTVKTHRGTVVRAKCLIGADGIWSKVRELCFKNNSNNNVNNNYPVTAKEEHEEGQQHNKRSRRSGGGASSVLRRLTPPFLRRKKSKGEEHPSSSSSLVRSPRFQATPFNNAFESKAFRAANGKGAICWWGKANIDVSNLDSNARTDGFVSTYHTLRNGVSMFATSMSNPSRVIWAAFTSAETPSGHMHATTTTTTTTGDHDVEMEEEANVKEQVIAVMKRAKWLPSSFAVQLVDRTAAQDITRHPIFDLPPSHDRSDTSRSRVALIGDAAHAMVPFLGAGACSAIGDGFSVANLLSDPDLSVEEALATYSERRCDGNARNARRSRELMGYTLCGSRLLDSIFASCRLHAPLGLLQHELTIADRHNEFVG</sequence>
<dbReference type="InterPro" id="IPR036188">
    <property type="entry name" value="FAD/NAD-bd_sf"/>
</dbReference>
<dbReference type="GO" id="GO:0004497">
    <property type="term" value="F:monooxygenase activity"/>
    <property type="evidence" value="ECO:0007669"/>
    <property type="project" value="UniProtKB-KW"/>
</dbReference>
<dbReference type="OrthoDB" id="655030at2759"/>
<dbReference type="SUPFAM" id="SSF51905">
    <property type="entry name" value="FAD/NAD(P)-binding domain"/>
    <property type="match status" value="1"/>
</dbReference>
<evidence type="ECO:0000256" key="3">
    <source>
        <dbReference type="SAM" id="MobiDB-lite"/>
    </source>
</evidence>
<dbReference type="AlphaFoldDB" id="A0A830HBE6"/>
<proteinExistence type="predicted"/>
<dbReference type="EMBL" id="BNJQ01000006">
    <property type="protein sequence ID" value="GHP03803.1"/>
    <property type="molecule type" value="Genomic_DNA"/>
</dbReference>
<reference evidence="5" key="1">
    <citation type="submission" date="2020-10" db="EMBL/GenBank/DDBJ databases">
        <title>Unveiling of a novel bifunctional photoreceptor, Dualchrome1, isolated from a cosmopolitan green alga.</title>
        <authorList>
            <person name="Suzuki S."/>
            <person name="Kawachi M."/>
        </authorList>
    </citation>
    <scope>NUCLEOTIDE SEQUENCE</scope>
    <source>
        <strain evidence="5">NIES 2893</strain>
    </source>
</reference>
<protein>
    <recommendedName>
        <fullName evidence="4">FAD-binding domain-containing protein</fullName>
    </recommendedName>
</protein>
<gene>
    <name evidence="5" type="ORF">PPROV_000255800</name>
</gene>
<dbReference type="PANTHER" id="PTHR13789">
    <property type="entry name" value="MONOOXYGENASE"/>
    <property type="match status" value="1"/>
</dbReference>
<dbReference type="InterPro" id="IPR002938">
    <property type="entry name" value="FAD-bd"/>
</dbReference>
<keyword evidence="6" id="KW-1185">Reference proteome</keyword>
<feature type="domain" description="FAD-binding" evidence="4">
    <location>
        <begin position="425"/>
        <end position="485"/>
    </location>
</feature>
<dbReference type="Gene3D" id="3.50.50.60">
    <property type="entry name" value="FAD/NAD(P)-binding domain"/>
    <property type="match status" value="2"/>
</dbReference>
<comment type="caution">
    <text evidence="5">The sequence shown here is derived from an EMBL/GenBank/DDBJ whole genome shotgun (WGS) entry which is preliminary data.</text>
</comment>
<accession>A0A830HBE6</accession>
<dbReference type="InterPro" id="IPR050493">
    <property type="entry name" value="FAD-dep_Monooxygenase_BioMet"/>
</dbReference>
<evidence type="ECO:0000259" key="4">
    <source>
        <dbReference type="Pfam" id="PF01494"/>
    </source>
</evidence>
<feature type="domain" description="FAD-binding" evidence="4">
    <location>
        <begin position="22"/>
        <end position="196"/>
    </location>
</feature>
<name>A0A830HBE6_9CHLO</name>
<evidence type="ECO:0000313" key="6">
    <source>
        <dbReference type="Proteomes" id="UP000660262"/>
    </source>
</evidence>
<keyword evidence="1" id="KW-0560">Oxidoreductase</keyword>
<dbReference type="GO" id="GO:0071949">
    <property type="term" value="F:FAD binding"/>
    <property type="evidence" value="ECO:0007669"/>
    <property type="project" value="InterPro"/>
</dbReference>
<evidence type="ECO:0000256" key="1">
    <source>
        <dbReference type="ARBA" id="ARBA00023002"/>
    </source>
</evidence>
<dbReference type="PRINTS" id="PR00420">
    <property type="entry name" value="RNGMNOXGNASE"/>
</dbReference>
<dbReference type="PANTHER" id="PTHR13789:SF309">
    <property type="entry name" value="PUTATIVE (AFU_ORTHOLOGUE AFUA_6G14510)-RELATED"/>
    <property type="match status" value="1"/>
</dbReference>
<feature type="region of interest" description="Disordered" evidence="3">
    <location>
        <begin position="216"/>
        <end position="269"/>
    </location>
</feature>